<protein>
    <recommendedName>
        <fullName evidence="2">Antitoxin</fullName>
    </recommendedName>
</protein>
<dbReference type="OrthoDB" id="517402at2"/>
<dbReference type="EMBL" id="FXBL01000004">
    <property type="protein sequence ID" value="SMH57293.1"/>
    <property type="molecule type" value="Genomic_DNA"/>
</dbReference>
<accession>A0A1X7Q0G3</accession>
<dbReference type="RefSeq" id="WP_085467291.1">
    <property type="nucleotide sequence ID" value="NZ_FXBL01000004.1"/>
</dbReference>
<dbReference type="SUPFAM" id="SSF143120">
    <property type="entry name" value="YefM-like"/>
    <property type="match status" value="1"/>
</dbReference>
<evidence type="ECO:0000256" key="2">
    <source>
        <dbReference type="RuleBase" id="RU362080"/>
    </source>
</evidence>
<evidence type="ECO:0000313" key="3">
    <source>
        <dbReference type="EMBL" id="SMH57293.1"/>
    </source>
</evidence>
<dbReference type="InterPro" id="IPR006442">
    <property type="entry name" value="Antitoxin_Phd/YefM"/>
</dbReference>
<dbReference type="Gene3D" id="3.40.1620.10">
    <property type="entry name" value="YefM-like domain"/>
    <property type="match status" value="1"/>
</dbReference>
<reference evidence="3 4" key="1">
    <citation type="submission" date="2017-04" db="EMBL/GenBank/DDBJ databases">
        <authorList>
            <person name="Afonso C.L."/>
            <person name="Miller P.J."/>
            <person name="Scott M.A."/>
            <person name="Spackman E."/>
            <person name="Goraichik I."/>
            <person name="Dimitrov K.M."/>
            <person name="Suarez D.L."/>
            <person name="Swayne D.E."/>
        </authorList>
    </citation>
    <scope>NUCLEOTIDE SEQUENCE [LARGE SCALE GENOMIC DNA]</scope>
    <source>
        <strain evidence="3 4">B5P</strain>
    </source>
</reference>
<gene>
    <name evidence="3" type="ORF">SAMN02982922_5733</name>
</gene>
<sequence length="80" mass="8743">MKTMQLREAKAGLSALVDAAENGEPTIITRHGKPAAAIVSMDDVRKLHPDKKPNFGEFLLTYPGGIELERNPSSLRDVDL</sequence>
<comment type="function">
    <text evidence="2">Antitoxin component of a type II toxin-antitoxin (TA) system.</text>
</comment>
<evidence type="ECO:0000313" key="4">
    <source>
        <dbReference type="Proteomes" id="UP000193083"/>
    </source>
</evidence>
<dbReference type="InterPro" id="IPR036165">
    <property type="entry name" value="YefM-like_sf"/>
</dbReference>
<dbReference type="Proteomes" id="UP000193083">
    <property type="component" value="Unassembled WGS sequence"/>
</dbReference>
<proteinExistence type="inferred from homology"/>
<comment type="similarity">
    <text evidence="1 2">Belongs to the phD/YefM antitoxin family.</text>
</comment>
<name>A0A1X7Q0G3_9HYPH</name>
<dbReference type="NCBIfam" id="TIGR01552">
    <property type="entry name" value="phd_fam"/>
    <property type="match status" value="1"/>
</dbReference>
<organism evidence="3 4">
    <name type="scientific">Mesorhizobium australicum</name>
    <dbReference type="NCBI Taxonomy" id="536018"/>
    <lineage>
        <taxon>Bacteria</taxon>
        <taxon>Pseudomonadati</taxon>
        <taxon>Pseudomonadota</taxon>
        <taxon>Alphaproteobacteria</taxon>
        <taxon>Hyphomicrobiales</taxon>
        <taxon>Phyllobacteriaceae</taxon>
        <taxon>Mesorhizobium</taxon>
    </lineage>
</organism>
<evidence type="ECO:0000256" key="1">
    <source>
        <dbReference type="ARBA" id="ARBA00009981"/>
    </source>
</evidence>
<keyword evidence="4" id="KW-1185">Reference proteome</keyword>
<dbReference type="AlphaFoldDB" id="A0A1X7Q0G3"/>
<dbReference type="Pfam" id="PF02604">
    <property type="entry name" value="PhdYeFM_antitox"/>
    <property type="match status" value="1"/>
</dbReference>